<dbReference type="EC" id="3.1.-.-" evidence="7"/>
<dbReference type="Proteomes" id="UP000479043">
    <property type="component" value="Unassembled WGS sequence"/>
</dbReference>
<evidence type="ECO:0000256" key="5">
    <source>
        <dbReference type="ARBA" id="ARBA00022801"/>
    </source>
</evidence>
<dbReference type="GO" id="GO:0008270">
    <property type="term" value="F:zinc ion binding"/>
    <property type="evidence" value="ECO:0007669"/>
    <property type="project" value="UniProtKB-UniRule"/>
</dbReference>
<dbReference type="EMBL" id="WWEN01000009">
    <property type="protein sequence ID" value="MYM57156.1"/>
    <property type="molecule type" value="Genomic_DNA"/>
</dbReference>
<keyword evidence="3 7" id="KW-0479">Metal-binding</keyword>
<dbReference type="HAMAP" id="MF_00009">
    <property type="entry name" value="Endoribonucl_YbeY"/>
    <property type="match status" value="1"/>
</dbReference>
<evidence type="ECO:0000256" key="6">
    <source>
        <dbReference type="ARBA" id="ARBA00022833"/>
    </source>
</evidence>
<protein>
    <recommendedName>
        <fullName evidence="7">Endoribonuclease YbeY</fullName>
        <ecNumber evidence="7">3.1.-.-</ecNumber>
    </recommendedName>
</protein>
<comment type="caution">
    <text evidence="9">The sequence shown here is derived from an EMBL/GenBank/DDBJ whole genome shotgun (WGS) entry which is preliminary data.</text>
</comment>
<keyword evidence="10" id="KW-1185">Reference proteome</keyword>
<keyword evidence="7" id="KW-0690">Ribosome biogenesis</keyword>
<feature type="region of interest" description="Disordered" evidence="8">
    <location>
        <begin position="63"/>
        <end position="101"/>
    </location>
</feature>
<dbReference type="InterPro" id="IPR020549">
    <property type="entry name" value="YbeY_CS"/>
</dbReference>
<keyword evidence="5 7" id="KW-0378">Hydrolase</keyword>
<comment type="cofactor">
    <cofactor evidence="7">
        <name>Zn(2+)</name>
        <dbReference type="ChEBI" id="CHEBI:29105"/>
    </cofactor>
    <text evidence="7">Binds 1 zinc ion.</text>
</comment>
<gene>
    <name evidence="7 9" type="primary">ybeY</name>
    <name evidence="9" type="ORF">GR167_17700</name>
</gene>
<sequence length="172" mass="18756">MLTDTILEDDRWQDADLETLAEVAARAALARLGLDPERFEIAVLGCDDARIAELNADFREKPTPTNVLSWPSEERGAQVDGDMPDIPETGPQGTGEGPPEELGDIAIAFETCTREASEAGKPLADHITHLVVHATLHLLGFDHIRDKDATLMEGLESEILGKMGLPDPYMEK</sequence>
<accession>A0A6L8LQ23</accession>
<dbReference type="InterPro" id="IPR002036">
    <property type="entry name" value="YbeY"/>
</dbReference>
<evidence type="ECO:0000256" key="7">
    <source>
        <dbReference type="HAMAP-Rule" id="MF_00009"/>
    </source>
</evidence>
<organism evidence="9 10">
    <name type="scientific">Thalassovita mangrovi</name>
    <dbReference type="NCBI Taxonomy" id="2692236"/>
    <lineage>
        <taxon>Bacteria</taxon>
        <taxon>Pseudomonadati</taxon>
        <taxon>Pseudomonadota</taxon>
        <taxon>Alphaproteobacteria</taxon>
        <taxon>Rhodobacterales</taxon>
        <taxon>Roseobacteraceae</taxon>
        <taxon>Thalassovita</taxon>
    </lineage>
</organism>
<keyword evidence="7" id="KW-0963">Cytoplasm</keyword>
<dbReference type="PANTHER" id="PTHR46986">
    <property type="entry name" value="ENDORIBONUCLEASE YBEY, CHLOROPLASTIC"/>
    <property type="match status" value="1"/>
</dbReference>
<evidence type="ECO:0000313" key="9">
    <source>
        <dbReference type="EMBL" id="MYM57156.1"/>
    </source>
</evidence>
<comment type="subcellular location">
    <subcellularLocation>
        <location evidence="7">Cytoplasm</location>
    </subcellularLocation>
</comment>
<evidence type="ECO:0000256" key="4">
    <source>
        <dbReference type="ARBA" id="ARBA00022759"/>
    </source>
</evidence>
<evidence type="ECO:0000256" key="1">
    <source>
        <dbReference type="ARBA" id="ARBA00010875"/>
    </source>
</evidence>
<keyword evidence="6 7" id="KW-0862">Zinc</keyword>
<dbReference type="PROSITE" id="PS01306">
    <property type="entry name" value="UPF0054"/>
    <property type="match status" value="1"/>
</dbReference>
<dbReference type="Gene3D" id="3.40.390.30">
    <property type="entry name" value="Metalloproteases ('zincins'), catalytic domain"/>
    <property type="match status" value="1"/>
</dbReference>
<evidence type="ECO:0000256" key="3">
    <source>
        <dbReference type="ARBA" id="ARBA00022723"/>
    </source>
</evidence>
<dbReference type="GO" id="GO:0004521">
    <property type="term" value="F:RNA endonuclease activity"/>
    <property type="evidence" value="ECO:0007669"/>
    <property type="project" value="UniProtKB-UniRule"/>
</dbReference>
<dbReference type="GO" id="GO:0004222">
    <property type="term" value="F:metalloendopeptidase activity"/>
    <property type="evidence" value="ECO:0007669"/>
    <property type="project" value="InterPro"/>
</dbReference>
<dbReference type="RefSeq" id="WP_160975064.1">
    <property type="nucleotide sequence ID" value="NZ_WWEN01000009.1"/>
</dbReference>
<dbReference type="SUPFAM" id="SSF55486">
    <property type="entry name" value="Metalloproteases ('zincins'), catalytic domain"/>
    <property type="match status" value="1"/>
</dbReference>
<comment type="function">
    <text evidence="7">Single strand-specific metallo-endoribonuclease involved in late-stage 70S ribosome quality control and in maturation of the 3' terminus of the 16S rRNA.</text>
</comment>
<dbReference type="PANTHER" id="PTHR46986:SF1">
    <property type="entry name" value="ENDORIBONUCLEASE YBEY, CHLOROPLASTIC"/>
    <property type="match status" value="1"/>
</dbReference>
<dbReference type="GO" id="GO:0005737">
    <property type="term" value="C:cytoplasm"/>
    <property type="evidence" value="ECO:0007669"/>
    <property type="project" value="UniProtKB-SubCell"/>
</dbReference>
<evidence type="ECO:0000256" key="8">
    <source>
        <dbReference type="SAM" id="MobiDB-lite"/>
    </source>
</evidence>
<reference evidence="9 10" key="1">
    <citation type="submission" date="2020-01" db="EMBL/GenBank/DDBJ databases">
        <authorList>
            <person name="Chen S."/>
        </authorList>
    </citation>
    <scope>NUCLEOTIDE SEQUENCE [LARGE SCALE GENOMIC DNA]</scope>
    <source>
        <strain evidence="9 10">GS-10</strain>
    </source>
</reference>
<feature type="binding site" evidence="7">
    <location>
        <position position="137"/>
    </location>
    <ligand>
        <name>Zn(2+)</name>
        <dbReference type="ChEBI" id="CHEBI:29105"/>
        <note>catalytic</note>
    </ligand>
</feature>
<dbReference type="InterPro" id="IPR023091">
    <property type="entry name" value="MetalPrtase_cat_dom_sf_prd"/>
</dbReference>
<proteinExistence type="inferred from homology"/>
<dbReference type="AlphaFoldDB" id="A0A6L8LQ23"/>
<feature type="binding site" evidence="7">
    <location>
        <position position="133"/>
    </location>
    <ligand>
        <name>Zn(2+)</name>
        <dbReference type="ChEBI" id="CHEBI:29105"/>
        <note>catalytic</note>
    </ligand>
</feature>
<keyword evidence="2 7" id="KW-0540">Nuclease</keyword>
<feature type="binding site" evidence="7">
    <location>
        <position position="143"/>
    </location>
    <ligand>
        <name>Zn(2+)</name>
        <dbReference type="ChEBI" id="CHEBI:29105"/>
        <note>catalytic</note>
    </ligand>
</feature>
<dbReference type="GO" id="GO:0006364">
    <property type="term" value="P:rRNA processing"/>
    <property type="evidence" value="ECO:0007669"/>
    <property type="project" value="UniProtKB-UniRule"/>
</dbReference>
<keyword evidence="4 7" id="KW-0255">Endonuclease</keyword>
<dbReference type="Pfam" id="PF02130">
    <property type="entry name" value="YbeY"/>
    <property type="match status" value="1"/>
</dbReference>
<name>A0A6L8LQ23_9RHOB</name>
<comment type="similarity">
    <text evidence="1 7">Belongs to the endoribonuclease YbeY family.</text>
</comment>
<keyword evidence="7" id="KW-0698">rRNA processing</keyword>
<dbReference type="NCBIfam" id="TIGR00043">
    <property type="entry name" value="rRNA maturation RNase YbeY"/>
    <property type="match status" value="1"/>
</dbReference>
<evidence type="ECO:0000313" key="10">
    <source>
        <dbReference type="Proteomes" id="UP000479043"/>
    </source>
</evidence>
<evidence type="ECO:0000256" key="2">
    <source>
        <dbReference type="ARBA" id="ARBA00022722"/>
    </source>
</evidence>